<dbReference type="EMBL" id="CP015118">
    <property type="protein sequence ID" value="ARN20692.1"/>
    <property type="molecule type" value="Genomic_DNA"/>
</dbReference>
<evidence type="ECO:0000313" key="1">
    <source>
        <dbReference type="EMBL" id="ARN20692.1"/>
    </source>
</evidence>
<reference evidence="1 2" key="1">
    <citation type="submission" date="2016-04" db="EMBL/GenBank/DDBJ databases">
        <title>Complete genome sequence of natural rubber-degrading, novel Gram-negative bacterium, Rhizobacter gummiphilus strain NS21.</title>
        <authorList>
            <person name="Tabata M."/>
            <person name="Kasai D."/>
            <person name="Fukuda M."/>
        </authorList>
    </citation>
    <scope>NUCLEOTIDE SEQUENCE [LARGE SCALE GENOMIC DNA]</scope>
    <source>
        <strain evidence="1 2">NS21</strain>
    </source>
</reference>
<keyword evidence="2" id="KW-1185">Reference proteome</keyword>
<evidence type="ECO:0000313" key="2">
    <source>
        <dbReference type="Proteomes" id="UP000193427"/>
    </source>
</evidence>
<dbReference type="NCBIfam" id="NF008752">
    <property type="entry name" value="PRK11784.1-4"/>
    <property type="match status" value="1"/>
</dbReference>
<dbReference type="SUPFAM" id="SSF52821">
    <property type="entry name" value="Rhodanese/Cell cycle control phosphatase"/>
    <property type="match status" value="1"/>
</dbReference>
<dbReference type="KEGG" id="rgu:A4W93_12740"/>
<accession>A0A1W6L8Y2</accession>
<dbReference type="InterPro" id="IPR017582">
    <property type="entry name" value="SelU"/>
</dbReference>
<dbReference type="InterPro" id="IPR036873">
    <property type="entry name" value="Rhodanese-like_dom_sf"/>
</dbReference>
<sequence length="348" mass="38666">MTAKTYTVDDLAGFDVIIDARSPAEYALDHIPGSINCPVLDDEERRIVGTTYVQVSAFEARKIGGAMVARNIARHLDERFRGFDAKWRPLVYCWRGGMRSGSFVNVLRLVGWDAQQLKGGYKGWRHHVVDRLPVLADALQWRVLCGPTGSAKTRVLQHLGHLGEQVVDLEALAVHRGSVLGEVPGRPQPSQKGFETQLFDVLSRLDPSRPVWVEAESRRIGRITVPEALTEAMFRSPLVEIVAPVAPRVDFLLRDYAWLVESPEALTSRLAALKGLVANAELAEWQAWAASGQLVPLLSALLARHYDPLYARSLGRCWQQRASARQVLADDLSAEGIERLAERVARQA</sequence>
<organism evidence="1 2">
    <name type="scientific">Piscinibacter gummiphilus</name>
    <dbReference type="NCBI Taxonomy" id="946333"/>
    <lineage>
        <taxon>Bacteria</taxon>
        <taxon>Pseudomonadati</taxon>
        <taxon>Pseudomonadota</taxon>
        <taxon>Betaproteobacteria</taxon>
        <taxon>Burkholderiales</taxon>
        <taxon>Sphaerotilaceae</taxon>
        <taxon>Piscinibacter</taxon>
    </lineage>
</organism>
<dbReference type="PROSITE" id="PS50206">
    <property type="entry name" value="RHODANESE_3"/>
    <property type="match status" value="1"/>
</dbReference>
<dbReference type="PANTHER" id="PTHR30401">
    <property type="entry name" value="TRNA 2-SELENOURIDINE SYNTHASE"/>
    <property type="match status" value="1"/>
</dbReference>
<dbReference type="Pfam" id="PF00581">
    <property type="entry name" value="Rhodanese"/>
    <property type="match status" value="1"/>
</dbReference>
<dbReference type="GO" id="GO:0002098">
    <property type="term" value="P:tRNA wobble uridine modification"/>
    <property type="evidence" value="ECO:0007669"/>
    <property type="project" value="InterPro"/>
</dbReference>
<dbReference type="InterPro" id="IPR001763">
    <property type="entry name" value="Rhodanese-like_dom"/>
</dbReference>
<dbReference type="Gene3D" id="3.40.250.10">
    <property type="entry name" value="Rhodanese-like domain"/>
    <property type="match status" value="1"/>
</dbReference>
<protein>
    <submittedName>
        <fullName evidence="1">tRNA 2-selenouridine(34) synthase MnmH</fullName>
    </submittedName>
</protein>
<proteinExistence type="predicted"/>
<dbReference type="GO" id="GO:0043828">
    <property type="term" value="F:tRNA 2-selenouridine synthase activity"/>
    <property type="evidence" value="ECO:0007669"/>
    <property type="project" value="InterPro"/>
</dbReference>
<dbReference type="NCBIfam" id="TIGR03167">
    <property type="entry name" value="tRNA_sel_U_synt"/>
    <property type="match status" value="1"/>
</dbReference>
<dbReference type="Pfam" id="PF26341">
    <property type="entry name" value="AAA_SelU"/>
    <property type="match status" value="1"/>
</dbReference>
<dbReference type="PANTHER" id="PTHR30401:SF0">
    <property type="entry name" value="TRNA 2-SELENOURIDINE SYNTHASE"/>
    <property type="match status" value="1"/>
</dbReference>
<dbReference type="OrthoDB" id="9808735at2"/>
<name>A0A1W6L8Y2_9BURK</name>
<dbReference type="SMART" id="SM00450">
    <property type="entry name" value="RHOD"/>
    <property type="match status" value="1"/>
</dbReference>
<dbReference type="STRING" id="946333.A4W93_12740"/>
<dbReference type="AlphaFoldDB" id="A0A1W6L8Y2"/>
<gene>
    <name evidence="1" type="ORF">A4W93_12740</name>
</gene>
<dbReference type="InterPro" id="IPR058840">
    <property type="entry name" value="AAA_SelU"/>
</dbReference>
<dbReference type="NCBIfam" id="NF008750">
    <property type="entry name" value="PRK11784.1-2"/>
    <property type="match status" value="1"/>
</dbReference>
<dbReference type="Proteomes" id="UP000193427">
    <property type="component" value="Chromosome"/>
</dbReference>
<dbReference type="RefSeq" id="WP_085750970.1">
    <property type="nucleotide sequence ID" value="NZ_BSPR01000007.1"/>
</dbReference>